<protein>
    <submittedName>
        <fullName evidence="6">TetR family transcriptional regulator</fullName>
    </submittedName>
</protein>
<feature type="domain" description="HTH tetR-type" evidence="5">
    <location>
        <begin position="29"/>
        <end position="75"/>
    </location>
</feature>
<dbReference type="EMBL" id="PVMZ01000004">
    <property type="protein sequence ID" value="PRX22491.1"/>
    <property type="molecule type" value="Genomic_DNA"/>
</dbReference>
<evidence type="ECO:0000259" key="5">
    <source>
        <dbReference type="Pfam" id="PF00440"/>
    </source>
</evidence>
<proteinExistence type="predicted"/>
<dbReference type="InterPro" id="IPR050109">
    <property type="entry name" value="HTH-type_TetR-like_transc_reg"/>
</dbReference>
<keyword evidence="7" id="KW-1185">Reference proteome</keyword>
<dbReference type="RefSeq" id="WP_106317206.1">
    <property type="nucleotide sequence ID" value="NZ_BOMO01000190.1"/>
</dbReference>
<dbReference type="SUPFAM" id="SSF46689">
    <property type="entry name" value="Homeodomain-like"/>
    <property type="match status" value="1"/>
</dbReference>
<evidence type="ECO:0000313" key="7">
    <source>
        <dbReference type="Proteomes" id="UP000239415"/>
    </source>
</evidence>
<dbReference type="Proteomes" id="UP000239415">
    <property type="component" value="Unassembled WGS sequence"/>
</dbReference>
<organism evidence="6 7">
    <name type="scientific">Actinoplanes italicus</name>
    <dbReference type="NCBI Taxonomy" id="113567"/>
    <lineage>
        <taxon>Bacteria</taxon>
        <taxon>Bacillati</taxon>
        <taxon>Actinomycetota</taxon>
        <taxon>Actinomycetes</taxon>
        <taxon>Micromonosporales</taxon>
        <taxon>Micromonosporaceae</taxon>
        <taxon>Actinoplanes</taxon>
    </lineage>
</organism>
<dbReference type="OrthoDB" id="2356263at2"/>
<evidence type="ECO:0000256" key="1">
    <source>
        <dbReference type="ARBA" id="ARBA00023015"/>
    </source>
</evidence>
<keyword evidence="2" id="KW-0238">DNA-binding</keyword>
<dbReference type="Gene3D" id="1.10.357.10">
    <property type="entry name" value="Tetracycline Repressor, domain 2"/>
    <property type="match status" value="1"/>
</dbReference>
<feature type="region of interest" description="Disordered" evidence="4">
    <location>
        <begin position="1"/>
        <end position="23"/>
    </location>
</feature>
<dbReference type="PANTHER" id="PTHR30055">
    <property type="entry name" value="HTH-TYPE TRANSCRIPTIONAL REGULATOR RUTR"/>
    <property type="match status" value="1"/>
</dbReference>
<comment type="caution">
    <text evidence="6">The sequence shown here is derived from an EMBL/GenBank/DDBJ whole genome shotgun (WGS) entry which is preliminary data.</text>
</comment>
<keyword evidence="1" id="KW-0805">Transcription regulation</keyword>
<dbReference type="PANTHER" id="PTHR30055:SF234">
    <property type="entry name" value="HTH-TYPE TRANSCRIPTIONAL REGULATOR BETI"/>
    <property type="match status" value="1"/>
</dbReference>
<dbReference type="Pfam" id="PF00440">
    <property type="entry name" value="TetR_N"/>
    <property type="match status" value="1"/>
</dbReference>
<evidence type="ECO:0000256" key="4">
    <source>
        <dbReference type="SAM" id="MobiDB-lite"/>
    </source>
</evidence>
<dbReference type="InterPro" id="IPR009057">
    <property type="entry name" value="Homeodomain-like_sf"/>
</dbReference>
<sequence>MSPRADAAAGAGGRRQRTEQSEQTRTLMLAAAERLFAEHGVQAVSNRQIGEAAGQGNNAAVAYHFGTKTDLVRAIIRRHSVRTEQIRRRLLVAHSGSGDLRDWVACVVLPITEHLTALGHPSWYARFSAQLITEPGLLEVAAEEFQDATGLLAVMDGLQRCLPDLPEDVREERIHMAHTLLVHFCAQRERDPSPAWDAVAAGLIDAMVGLFIAPVT</sequence>
<evidence type="ECO:0000313" key="6">
    <source>
        <dbReference type="EMBL" id="PRX22491.1"/>
    </source>
</evidence>
<accession>A0A2T0KGD1</accession>
<evidence type="ECO:0000256" key="2">
    <source>
        <dbReference type="ARBA" id="ARBA00023125"/>
    </source>
</evidence>
<dbReference type="InterPro" id="IPR001647">
    <property type="entry name" value="HTH_TetR"/>
</dbReference>
<evidence type="ECO:0000256" key="3">
    <source>
        <dbReference type="ARBA" id="ARBA00023163"/>
    </source>
</evidence>
<dbReference type="GO" id="GO:0003700">
    <property type="term" value="F:DNA-binding transcription factor activity"/>
    <property type="evidence" value="ECO:0007669"/>
    <property type="project" value="TreeGrafter"/>
</dbReference>
<dbReference type="AlphaFoldDB" id="A0A2T0KGD1"/>
<reference evidence="6 7" key="1">
    <citation type="submission" date="2018-03" db="EMBL/GenBank/DDBJ databases">
        <title>Genomic Encyclopedia of Archaeal and Bacterial Type Strains, Phase II (KMG-II): from individual species to whole genera.</title>
        <authorList>
            <person name="Goeker M."/>
        </authorList>
    </citation>
    <scope>NUCLEOTIDE SEQUENCE [LARGE SCALE GENOMIC DNA]</scope>
    <source>
        <strain evidence="6 7">DSM 43146</strain>
    </source>
</reference>
<name>A0A2T0KGD1_9ACTN</name>
<gene>
    <name evidence="6" type="ORF">CLV67_1047</name>
</gene>
<dbReference type="GO" id="GO:0000976">
    <property type="term" value="F:transcription cis-regulatory region binding"/>
    <property type="evidence" value="ECO:0007669"/>
    <property type="project" value="TreeGrafter"/>
</dbReference>
<keyword evidence="3" id="KW-0804">Transcription</keyword>